<evidence type="ECO:0000256" key="1">
    <source>
        <dbReference type="ARBA" id="ARBA00007894"/>
    </source>
</evidence>
<keyword evidence="8" id="KW-0862">Zinc</keyword>
<dbReference type="OrthoDB" id="9807503at2"/>
<dbReference type="EC" id="6.1.1.17" evidence="8"/>
<keyword evidence="6 8" id="KW-0648">Protein biosynthesis</keyword>
<dbReference type="PANTHER" id="PTHR43311">
    <property type="entry name" value="GLUTAMATE--TRNA LIGASE"/>
    <property type="match status" value="1"/>
</dbReference>
<dbReference type="GO" id="GO:0006424">
    <property type="term" value="P:glutamyl-tRNA aminoacylation"/>
    <property type="evidence" value="ECO:0007669"/>
    <property type="project" value="UniProtKB-UniRule"/>
</dbReference>
<dbReference type="GO" id="GO:0005829">
    <property type="term" value="C:cytosol"/>
    <property type="evidence" value="ECO:0007669"/>
    <property type="project" value="TreeGrafter"/>
</dbReference>
<dbReference type="CDD" id="cd00808">
    <property type="entry name" value="GluRS_core"/>
    <property type="match status" value="1"/>
</dbReference>
<feature type="binding site" evidence="8">
    <location>
        <position position="254"/>
    </location>
    <ligand>
        <name>ATP</name>
        <dbReference type="ChEBI" id="CHEBI:30616"/>
    </ligand>
</feature>
<dbReference type="STRING" id="398512.Bccel_4516"/>
<dbReference type="Pfam" id="PF19269">
    <property type="entry name" value="Anticodon_2"/>
    <property type="match status" value="1"/>
</dbReference>
<feature type="binding site" evidence="8">
    <location>
        <position position="109"/>
    </location>
    <ligand>
        <name>Zn(2+)</name>
        <dbReference type="ChEBI" id="CHEBI:29105"/>
    </ligand>
</feature>
<evidence type="ECO:0000259" key="9">
    <source>
        <dbReference type="Pfam" id="PF00749"/>
    </source>
</evidence>
<keyword evidence="4 8" id="KW-0547">Nucleotide-binding</keyword>
<comment type="cofactor">
    <cofactor evidence="8">
        <name>Zn(2+)</name>
        <dbReference type="ChEBI" id="CHEBI:29105"/>
    </cofactor>
    <text evidence="8">Binds 1 zinc ion per subunit.</text>
</comment>
<gene>
    <name evidence="8" type="primary">gltX</name>
    <name evidence="11" type="ORF">Bccel_4516</name>
</gene>
<comment type="similarity">
    <text evidence="1 8">Belongs to the class-I aminoacyl-tRNA synthetase family. Glutamate--tRNA ligase type 1 subfamily.</text>
</comment>
<evidence type="ECO:0000256" key="5">
    <source>
        <dbReference type="ARBA" id="ARBA00022840"/>
    </source>
</evidence>
<dbReference type="InterPro" id="IPR004527">
    <property type="entry name" value="Glu-tRNA-ligase_bac/mito"/>
</dbReference>
<evidence type="ECO:0000256" key="6">
    <source>
        <dbReference type="ARBA" id="ARBA00022917"/>
    </source>
</evidence>
<dbReference type="GO" id="GO:0004818">
    <property type="term" value="F:glutamate-tRNA ligase activity"/>
    <property type="evidence" value="ECO:0007669"/>
    <property type="project" value="UniProtKB-UniRule"/>
</dbReference>
<keyword evidence="2 8" id="KW-0963">Cytoplasm</keyword>
<comment type="caution">
    <text evidence="11">The sequence shown here is derived from an EMBL/GenBank/DDBJ whole genome shotgun (WGS) entry which is preliminary data.</text>
</comment>
<feature type="domain" description="Glutamyl/glutaminyl-tRNA synthetase class Ib catalytic" evidence="9">
    <location>
        <begin position="3"/>
        <end position="320"/>
    </location>
</feature>
<accession>A0A0L6JV09</accession>
<feature type="binding site" evidence="8">
    <location>
        <position position="134"/>
    </location>
    <ligand>
        <name>Zn(2+)</name>
        <dbReference type="ChEBI" id="CHEBI:29105"/>
    </ligand>
</feature>
<dbReference type="InterPro" id="IPR020752">
    <property type="entry name" value="Glu-tRNA-synth_I_codon-bd_sub1"/>
</dbReference>
<evidence type="ECO:0000259" key="10">
    <source>
        <dbReference type="Pfam" id="PF19269"/>
    </source>
</evidence>
<comment type="function">
    <text evidence="8">Catalyzes the attachment of glutamate to tRNA(Glu) in a two-step reaction: glutamate is first activated by ATP to form Glu-AMP and then transferred to the acceptor end of tRNA(Glu).</text>
</comment>
<comment type="subunit">
    <text evidence="8">Monomer.</text>
</comment>
<keyword evidence="3 8" id="KW-0436">Ligase</keyword>
<dbReference type="Gene3D" id="1.10.10.350">
    <property type="match status" value="1"/>
</dbReference>
<dbReference type="Pfam" id="PF00749">
    <property type="entry name" value="tRNA-synt_1c"/>
    <property type="match status" value="1"/>
</dbReference>
<feature type="binding site" evidence="8">
    <location>
        <position position="107"/>
    </location>
    <ligand>
        <name>Zn(2+)</name>
        <dbReference type="ChEBI" id="CHEBI:29105"/>
    </ligand>
</feature>
<keyword evidence="8" id="KW-0479">Metal-binding</keyword>
<dbReference type="FunFam" id="3.40.50.620:FF:000045">
    <property type="entry name" value="Glutamate--tRNA ligase, mitochondrial"/>
    <property type="match status" value="1"/>
</dbReference>
<dbReference type="AlphaFoldDB" id="A0A0L6JV09"/>
<comment type="subcellular location">
    <subcellularLocation>
        <location evidence="8">Cytoplasm</location>
    </subcellularLocation>
</comment>
<feature type="short sequence motif" description="'KMSKS' region" evidence="8">
    <location>
        <begin position="251"/>
        <end position="255"/>
    </location>
</feature>
<dbReference type="InterPro" id="IPR020751">
    <property type="entry name" value="aa-tRNA-synth_I_codon-bd_sub2"/>
</dbReference>
<dbReference type="eggNOG" id="COG0008">
    <property type="taxonomic scope" value="Bacteria"/>
</dbReference>
<dbReference type="InterPro" id="IPR020058">
    <property type="entry name" value="Glu/Gln-tRNA-synth_Ib_cat-dom"/>
</dbReference>
<keyword evidence="12" id="KW-1185">Reference proteome</keyword>
<dbReference type="PANTHER" id="PTHR43311:SF2">
    <property type="entry name" value="GLUTAMATE--TRNA LIGASE, MITOCHONDRIAL-RELATED"/>
    <property type="match status" value="1"/>
</dbReference>
<dbReference type="GO" id="GO:0005524">
    <property type="term" value="F:ATP binding"/>
    <property type="evidence" value="ECO:0007669"/>
    <property type="project" value="UniProtKB-UniRule"/>
</dbReference>
<protein>
    <recommendedName>
        <fullName evidence="8">Glutamate--tRNA ligase</fullName>
        <ecNumber evidence="8">6.1.1.17</ecNumber>
    </recommendedName>
    <alternativeName>
        <fullName evidence="8">Glutamyl-tRNA synthetase</fullName>
        <shortName evidence="8">GluRS</shortName>
    </alternativeName>
</protein>
<dbReference type="Gene3D" id="1.10.8.70">
    <property type="entry name" value="Glutamate-tRNA synthetase, class I, anticodon-binding domain 1"/>
    <property type="match status" value="1"/>
</dbReference>
<evidence type="ECO:0000256" key="8">
    <source>
        <dbReference type="HAMAP-Rule" id="MF_00022"/>
    </source>
</evidence>
<keyword evidence="7 8" id="KW-0030">Aminoacyl-tRNA synthetase</keyword>
<dbReference type="InterPro" id="IPR001412">
    <property type="entry name" value="aa-tRNA-synth_I_CS"/>
</dbReference>
<dbReference type="InterPro" id="IPR049940">
    <property type="entry name" value="GluQ/Sye"/>
</dbReference>
<evidence type="ECO:0000313" key="11">
    <source>
        <dbReference type="EMBL" id="KNY29242.1"/>
    </source>
</evidence>
<dbReference type="InterPro" id="IPR014729">
    <property type="entry name" value="Rossmann-like_a/b/a_fold"/>
</dbReference>
<dbReference type="EMBL" id="LGTC01000001">
    <property type="protein sequence ID" value="KNY29242.1"/>
    <property type="molecule type" value="Genomic_DNA"/>
</dbReference>
<evidence type="ECO:0000256" key="4">
    <source>
        <dbReference type="ARBA" id="ARBA00022741"/>
    </source>
</evidence>
<evidence type="ECO:0000256" key="3">
    <source>
        <dbReference type="ARBA" id="ARBA00022598"/>
    </source>
</evidence>
<dbReference type="Proteomes" id="UP000036923">
    <property type="component" value="Unassembled WGS sequence"/>
</dbReference>
<dbReference type="InterPro" id="IPR000924">
    <property type="entry name" value="Glu/Gln-tRNA-synth"/>
</dbReference>
<dbReference type="RefSeq" id="WP_036944388.1">
    <property type="nucleotide sequence ID" value="NZ_JQKC01000028.1"/>
</dbReference>
<dbReference type="HAMAP" id="MF_00022">
    <property type="entry name" value="Glu_tRNA_synth_type1"/>
    <property type="match status" value="1"/>
</dbReference>
<dbReference type="PRINTS" id="PR00987">
    <property type="entry name" value="TRNASYNTHGLU"/>
</dbReference>
<evidence type="ECO:0000256" key="7">
    <source>
        <dbReference type="ARBA" id="ARBA00023146"/>
    </source>
</evidence>
<feature type="short sequence motif" description="'HIGH' region" evidence="8">
    <location>
        <begin position="10"/>
        <end position="20"/>
    </location>
</feature>
<dbReference type="PATRIC" id="fig|398512.5.peg.4733"/>
<proteinExistence type="inferred from homology"/>
<evidence type="ECO:0000313" key="12">
    <source>
        <dbReference type="Proteomes" id="UP000036923"/>
    </source>
</evidence>
<dbReference type="NCBIfam" id="TIGR00464">
    <property type="entry name" value="gltX_bact"/>
    <property type="match status" value="1"/>
</dbReference>
<dbReference type="PROSITE" id="PS00178">
    <property type="entry name" value="AA_TRNA_LIGASE_I"/>
    <property type="match status" value="1"/>
</dbReference>
<comment type="catalytic activity">
    <reaction evidence="8">
        <text>tRNA(Glu) + L-glutamate + ATP = L-glutamyl-tRNA(Glu) + AMP + diphosphate</text>
        <dbReference type="Rhea" id="RHEA:23540"/>
        <dbReference type="Rhea" id="RHEA-COMP:9663"/>
        <dbReference type="Rhea" id="RHEA-COMP:9680"/>
        <dbReference type="ChEBI" id="CHEBI:29985"/>
        <dbReference type="ChEBI" id="CHEBI:30616"/>
        <dbReference type="ChEBI" id="CHEBI:33019"/>
        <dbReference type="ChEBI" id="CHEBI:78442"/>
        <dbReference type="ChEBI" id="CHEBI:78520"/>
        <dbReference type="ChEBI" id="CHEBI:456215"/>
        <dbReference type="EC" id="6.1.1.17"/>
    </reaction>
</comment>
<dbReference type="InterPro" id="IPR008925">
    <property type="entry name" value="aa_tRNA-synth_I_cd-bd_sf"/>
</dbReference>
<organism evidence="11 12">
    <name type="scientific">Pseudobacteroides cellulosolvens ATCC 35603 = DSM 2933</name>
    <dbReference type="NCBI Taxonomy" id="398512"/>
    <lineage>
        <taxon>Bacteria</taxon>
        <taxon>Bacillati</taxon>
        <taxon>Bacillota</taxon>
        <taxon>Clostridia</taxon>
        <taxon>Eubacteriales</taxon>
        <taxon>Oscillospiraceae</taxon>
        <taxon>Pseudobacteroides</taxon>
    </lineage>
</organism>
<keyword evidence="5 8" id="KW-0067">ATP-binding</keyword>
<dbReference type="GO" id="GO:0008270">
    <property type="term" value="F:zinc ion binding"/>
    <property type="evidence" value="ECO:0007669"/>
    <property type="project" value="UniProtKB-UniRule"/>
</dbReference>
<feature type="binding site" evidence="8">
    <location>
        <position position="136"/>
    </location>
    <ligand>
        <name>Zn(2+)</name>
        <dbReference type="ChEBI" id="CHEBI:29105"/>
    </ligand>
</feature>
<dbReference type="GO" id="GO:0000049">
    <property type="term" value="F:tRNA binding"/>
    <property type="evidence" value="ECO:0007669"/>
    <property type="project" value="InterPro"/>
</dbReference>
<reference evidence="12" key="1">
    <citation type="submission" date="2015-07" db="EMBL/GenBank/DDBJ databases">
        <title>Near-Complete Genome Sequence of the Cellulolytic Bacterium Bacteroides (Pseudobacteroides) cellulosolvens ATCC 35603.</title>
        <authorList>
            <person name="Dassa B."/>
            <person name="Utturkar S.M."/>
            <person name="Klingeman D.M."/>
            <person name="Hurt R.A."/>
            <person name="Keller M."/>
            <person name="Xu J."/>
            <person name="Reddy Y.H.K."/>
            <person name="Borovok I."/>
            <person name="Grinberg I.R."/>
            <person name="Lamed R."/>
            <person name="Zhivin O."/>
            <person name="Bayer E.A."/>
            <person name="Brown S.D."/>
        </authorList>
    </citation>
    <scope>NUCLEOTIDE SEQUENCE [LARGE SCALE GENOMIC DNA]</scope>
    <source>
        <strain evidence="12">DSM 2933</strain>
    </source>
</reference>
<dbReference type="InterPro" id="IPR045462">
    <property type="entry name" value="aa-tRNA-synth_I_cd-bd"/>
</dbReference>
<dbReference type="SUPFAM" id="SSF52374">
    <property type="entry name" value="Nucleotidylyl transferase"/>
    <property type="match status" value="1"/>
</dbReference>
<sequence>MKQIKVRFAPSPTGHLHIGGARTALFNYLYAKHNNGKFLVRIEDTDLARSSYESEQVIINDLRWLGINWDEGIDVGGENGPYRSTERKDVYNKFIDKLLESGKAYRCFCSQEEIEAERKMLEEKGELPRYLGKCSHLSEEQIQKNIAEGKKFTIRFKVPLNETITVNDKVRGNVEFDSNGVGDFIIVKSDGIPVYNFAVVIDDHLMEITHVIRAEEHLSNTPRQILIYDALGFEKPEFAHVSLILGHDHTKMSKRHGSTWVEQYRDQGYLPDAIVNFLALLGWSPETEEEIFNMDQLISQFSLDRVSKNPAVFDVSKLNWVNSQYIKTTHVEYLTDLAIPHLKNAGYINDDISKDEHDRISKMVAAIRSGISYMAEVPAKLKIFYSDDVTPENEETMDIMKGEQVSGLLEVFMTKVQEADNIDEEFGKSVLKVIQKETGIKGKNLFMPIRIALTGQMHGPELYDIIAILGKDNMIKRIKSFLQNLH</sequence>
<dbReference type="Gene3D" id="3.40.50.620">
    <property type="entry name" value="HUPs"/>
    <property type="match status" value="1"/>
</dbReference>
<evidence type="ECO:0000256" key="2">
    <source>
        <dbReference type="ARBA" id="ARBA00022490"/>
    </source>
</evidence>
<dbReference type="SUPFAM" id="SSF48163">
    <property type="entry name" value="An anticodon-binding domain of class I aminoacyl-tRNA synthetases"/>
    <property type="match status" value="1"/>
</dbReference>
<dbReference type="FunFam" id="1.10.10.350:FF:000002">
    <property type="entry name" value="Glutamate--tRNA ligase"/>
    <property type="match status" value="1"/>
</dbReference>
<dbReference type="InterPro" id="IPR033910">
    <property type="entry name" value="GluRS_core"/>
</dbReference>
<feature type="domain" description="Aminoacyl-tRNA synthetase class I anticodon-binding" evidence="10">
    <location>
        <begin position="334"/>
        <end position="481"/>
    </location>
</feature>
<name>A0A0L6JV09_9FIRM</name>